<accession>A0A8B4QDQ8</accession>
<name>A0A8B4QDQ8_9BACL</name>
<reference evidence="1 3" key="1">
    <citation type="submission" date="2018-06" db="EMBL/GenBank/DDBJ databases">
        <authorList>
            <consortium name="Pathogen Informatics"/>
            <person name="Doyle S."/>
        </authorList>
    </citation>
    <scope>NUCLEOTIDE SEQUENCE [LARGE SCALE GENOMIC DNA]</scope>
    <source>
        <strain evidence="1 3">NCTC10597</strain>
    </source>
</reference>
<gene>
    <name evidence="2" type="ORF">DFR61_10495</name>
    <name evidence="1" type="ORF">NCTC10597_02668</name>
</gene>
<dbReference type="AlphaFoldDB" id="A0A8B4QDQ8"/>
<reference evidence="2 4" key="2">
    <citation type="submission" date="2019-03" db="EMBL/GenBank/DDBJ databases">
        <title>Genomic Encyclopedia of Type Strains, Phase IV (KMG-IV): sequencing the most valuable type-strain genomes for metagenomic binning, comparative biology and taxonomic classification.</title>
        <authorList>
            <person name="Goeker M."/>
        </authorList>
    </citation>
    <scope>NUCLEOTIDE SEQUENCE [LARGE SCALE GENOMIC DNA]</scope>
    <source>
        <strain evidence="2 4">DSM 20580</strain>
    </source>
</reference>
<protein>
    <submittedName>
        <fullName evidence="1">Uncharacterized protein</fullName>
    </submittedName>
</protein>
<dbReference type="EMBL" id="UGNP01000001">
    <property type="protein sequence ID" value="STX10876.1"/>
    <property type="molecule type" value="Genomic_DNA"/>
</dbReference>
<dbReference type="InterPro" id="IPR049839">
    <property type="entry name" value="Lmo0850-like"/>
</dbReference>
<keyword evidence="4" id="KW-1185">Reference proteome</keyword>
<organism evidence="1 3">
    <name type="scientific">Kurthia zopfii</name>
    <dbReference type="NCBI Taxonomy" id="1650"/>
    <lineage>
        <taxon>Bacteria</taxon>
        <taxon>Bacillati</taxon>
        <taxon>Bacillota</taxon>
        <taxon>Bacilli</taxon>
        <taxon>Bacillales</taxon>
        <taxon>Caryophanaceae</taxon>
        <taxon>Kurthia</taxon>
    </lineage>
</organism>
<dbReference type="RefSeq" id="WP_166636058.1">
    <property type="nucleotide sequence ID" value="NZ_BJUE01000002.1"/>
</dbReference>
<evidence type="ECO:0000313" key="1">
    <source>
        <dbReference type="EMBL" id="STX10876.1"/>
    </source>
</evidence>
<dbReference type="NCBIfam" id="NF040845">
    <property type="entry name" value="lmo0850_fam"/>
    <property type="match status" value="1"/>
</dbReference>
<evidence type="ECO:0000313" key="2">
    <source>
        <dbReference type="EMBL" id="TDR42205.1"/>
    </source>
</evidence>
<proteinExistence type="predicted"/>
<dbReference type="Proteomes" id="UP000254330">
    <property type="component" value="Unassembled WGS sequence"/>
</dbReference>
<comment type="caution">
    <text evidence="1">The sequence shown here is derived from an EMBL/GenBank/DDBJ whole genome shotgun (WGS) entry which is preliminary data.</text>
</comment>
<dbReference type="Proteomes" id="UP000294641">
    <property type="component" value="Unassembled WGS sequence"/>
</dbReference>
<dbReference type="EMBL" id="SNZG01000004">
    <property type="protein sequence ID" value="TDR42205.1"/>
    <property type="molecule type" value="Genomic_DNA"/>
</dbReference>
<evidence type="ECO:0000313" key="4">
    <source>
        <dbReference type="Proteomes" id="UP000294641"/>
    </source>
</evidence>
<sequence length="45" mass="4925">MKREVDVTKIILNLSKMGVKATATKSRLELLNALVPPKSNPPAHN</sequence>
<evidence type="ECO:0000313" key="3">
    <source>
        <dbReference type="Proteomes" id="UP000254330"/>
    </source>
</evidence>